<reference evidence="2 3" key="1">
    <citation type="submission" date="2019-09" db="EMBL/GenBank/DDBJ databases">
        <title>Distinct polysaccharide growth profiles of human intestinal Prevotella copri isolates.</title>
        <authorList>
            <person name="Fehlner-Peach H."/>
            <person name="Magnabosco C."/>
            <person name="Raghavan V."/>
            <person name="Scher J.U."/>
            <person name="Tett A."/>
            <person name="Cox L.M."/>
            <person name="Gottsegen C."/>
            <person name="Watters A."/>
            <person name="Wiltshire- Gordon J.D."/>
            <person name="Segata N."/>
            <person name="Bonneau R."/>
            <person name="Littman D.R."/>
        </authorList>
    </citation>
    <scope>NUCLEOTIDE SEQUENCE [LARGE SCALE GENOMIC DNA]</scope>
    <source>
        <strain evidence="3">iAQ1173</strain>
    </source>
</reference>
<comment type="caution">
    <text evidence="2">The sequence shown here is derived from an EMBL/GenBank/DDBJ whole genome shotgun (WGS) entry which is preliminary data.</text>
</comment>
<sequence>MKKAFKFSYMVLLSLVAFAISSCTSDYDYTGAPKVANEVYFSNAQQSKIELSKSNSSFVITLHRVKTEGEQTVLLKYTADEGSIFNVPNHVTFADGKAEAPITITYNPENLQYGTYNGGTISVASEDCDTTYGIGSFTFKAGATEWMDITSNKSMGAYREDVLTTFFGVDNAVDEVKIQKSVVEEGKYRIVNPYASWKGEEGTTYDSENDHYWVINATDPDFVYVETCHTGFAIGNYGEITVTSKVAYNLEGGASLDLIKSKKPEWFGTLKDGIITMPVKSLLISMANYKDGGLYEANNSGLFAIALPGKAIANYSVEAAYKGRFTDANDNDFAQVTMTLSNDVAKVKYALVPASSDLNATVSGIVDGSVASEEVSASGDVQVPFDETGKYVLVMVMYNANDEAVGSDVLNLSLKSSKDAAEVWNDVAAGTVTIGVKSYGSILFQKDPGVLMGEPVVTEGVLSQSGSDPTKFRITPFAVEKAPLEFTVAEDGSITVDTQETGLALQDGTAILVTDIVTYFGADTDNGKLFASNGFLSKYDSSKKLYTFFNVYTDASDNAYAFESDTFEVTDEGNAKIHAAFAKAKKAAAHHSAVVSAKAHKMYVAKRGAWAK</sequence>
<gene>
    <name evidence="2" type="ORF">F7D20_11205</name>
</gene>
<dbReference type="Proteomes" id="UP000384372">
    <property type="component" value="Unassembled WGS sequence"/>
</dbReference>
<accession>A0A6A7WDF9</accession>
<evidence type="ECO:0000313" key="3">
    <source>
        <dbReference type="Proteomes" id="UP000384372"/>
    </source>
</evidence>
<keyword evidence="3" id="KW-1185">Reference proteome</keyword>
<name>A0A6A7WDF9_9BACT</name>
<dbReference type="RefSeq" id="WP_158464102.1">
    <property type="nucleotide sequence ID" value="NZ_VZAD01000085.1"/>
</dbReference>
<protein>
    <submittedName>
        <fullName evidence="2">Uncharacterized protein</fullName>
    </submittedName>
</protein>
<evidence type="ECO:0000313" key="2">
    <source>
        <dbReference type="EMBL" id="MQP12507.1"/>
    </source>
</evidence>
<organism evidence="2 3">
    <name type="scientific">Segatella copri</name>
    <dbReference type="NCBI Taxonomy" id="165179"/>
    <lineage>
        <taxon>Bacteria</taxon>
        <taxon>Pseudomonadati</taxon>
        <taxon>Bacteroidota</taxon>
        <taxon>Bacteroidia</taxon>
        <taxon>Bacteroidales</taxon>
        <taxon>Prevotellaceae</taxon>
        <taxon>Segatella</taxon>
    </lineage>
</organism>
<dbReference type="EMBL" id="VZAD01000085">
    <property type="protein sequence ID" value="MQP12507.1"/>
    <property type="molecule type" value="Genomic_DNA"/>
</dbReference>
<proteinExistence type="predicted"/>
<evidence type="ECO:0000256" key="1">
    <source>
        <dbReference type="SAM" id="SignalP"/>
    </source>
</evidence>
<keyword evidence="1" id="KW-0732">Signal</keyword>
<feature type="signal peptide" evidence="1">
    <location>
        <begin position="1"/>
        <end position="19"/>
    </location>
</feature>
<dbReference type="PROSITE" id="PS51257">
    <property type="entry name" value="PROKAR_LIPOPROTEIN"/>
    <property type="match status" value="1"/>
</dbReference>
<dbReference type="AlphaFoldDB" id="A0A6A7WDF9"/>
<feature type="chain" id="PRO_5025538116" evidence="1">
    <location>
        <begin position="20"/>
        <end position="612"/>
    </location>
</feature>
<dbReference type="OrthoDB" id="1064829at2"/>